<dbReference type="EMBL" id="CCKQ01015475">
    <property type="protein sequence ID" value="CDW87294.1"/>
    <property type="molecule type" value="Genomic_DNA"/>
</dbReference>
<sequence length="999" mass="116959">MTANVELSYQAVPIREILYMSKEEKQIFATRLQTELQDFRQREQMYIEKRKELQDLELKYRKKADAMMGLNKKYQEKFDLNDEIIANLKEQIEQCQRQANDGDDENNDMQGKINAQLESIRNKENEIRQLKGKIQTKANEAGDIRRFLDKLVTDQNNLLEEKQNEEKAIQKLKEIRDMRKAEQDEYASKLRKLKNDQFRQNEKSESINRAMEAQQNNRQGLEQELIRMQVKLQQSQEQFNDLSNEKQKLDNVLRCHNNDIHQLTNQKKLFEENNRRMATGVSDIKKKVADLDSQIKMMQVDIQNLMQGNQYKEEENQQLANDLKTLEQHLNLLEQQNKELESELENFVQQDEMVKSKLVDRSRSKSPIKPSNINSSYYQQVPVKQNEYAFENQKGKDLGSDSFYNNPYRNNLINSSATTKVGTAHKGDYQTPFDASKRNYDPTSDNKSFFDSMQSSLGFNQNKISHHPLRLGNQSEFQLLNQSRQFEKENDNKYIPIRDKSRSPSTEQQYRRNNVKFADEFPQTKIYSNYKESSQKQAPESSHYLNSQPSAAPGRTYNLNSSSSHQPSLQSQSKLGQVSTLQPRIREENNNTASKQSQLHSSQSSNKDLPINKSSNLQPYQLQQQQPFSFAGSQNSNNYKVNSYTQSQGSQNNVYSQQSFQNSNKFEDDEIPQRDENVQRTQGGRKWPLGLSKKFMQSQKKSKLDDGSKNHPFLTNQSPPNKWQLEKRQKETQNQYQEIQNNLFYKSHRQKFHRGSVDNRETESDLKSEVDSSLLWDFKESFKNINHQVKRDESYGEFGSQIQKYIIQSFNELNPVQGKLSYRELSMPSNKNLHKNIVKDPNTQIELPEILKRLDTPLFNIKRKNLKSMRQSLEKKEDRPLYKLLKKSEKRPPRVLNKSSETNFGSFKYDSNRQSELDLNKPMSRENDNTMSRIKFIQDKSGVALGDSLGYFKPKFVQDAECQPPFTIALSPRLLKIIDQSDSLNAQRGKQMKINYRIH</sequence>
<feature type="region of interest" description="Disordered" evidence="2">
    <location>
        <begin position="881"/>
        <end position="909"/>
    </location>
</feature>
<feature type="region of interest" description="Disordered" evidence="2">
    <location>
        <begin position="358"/>
        <end position="377"/>
    </location>
</feature>
<feature type="compositionally biased region" description="Basic and acidic residues" evidence="2">
    <location>
        <begin position="487"/>
        <end position="502"/>
    </location>
</feature>
<dbReference type="OMA" id="RENDNTM"/>
<feature type="region of interest" description="Disordered" evidence="2">
    <location>
        <begin position="487"/>
        <end position="518"/>
    </location>
</feature>
<proteinExistence type="predicted"/>
<evidence type="ECO:0000313" key="3">
    <source>
        <dbReference type="EMBL" id="CDW87294.1"/>
    </source>
</evidence>
<feature type="compositionally biased region" description="Polar residues" evidence="2">
    <location>
        <begin position="531"/>
        <end position="550"/>
    </location>
</feature>
<protein>
    <submittedName>
        <fullName evidence="3">Uncharacterized protein</fullName>
    </submittedName>
</protein>
<dbReference type="AlphaFoldDB" id="A0A078AYQ0"/>
<feature type="compositionally biased region" description="Polar residues" evidence="2">
    <location>
        <begin position="503"/>
        <end position="512"/>
    </location>
</feature>
<feature type="coiled-coil region" evidence="1">
    <location>
        <begin position="53"/>
        <end position="273"/>
    </location>
</feature>
<feature type="region of interest" description="Disordered" evidence="2">
    <location>
        <begin position="531"/>
        <end position="614"/>
    </location>
</feature>
<dbReference type="PANTHER" id="PTHR23159">
    <property type="entry name" value="CENTROSOMAL PROTEIN 2"/>
    <property type="match status" value="1"/>
</dbReference>
<feature type="region of interest" description="Disordered" evidence="2">
    <location>
        <begin position="422"/>
        <end position="447"/>
    </location>
</feature>
<dbReference type="InParanoid" id="A0A078AYQ0"/>
<feature type="compositionally biased region" description="Low complexity" evidence="2">
    <location>
        <begin position="594"/>
        <end position="605"/>
    </location>
</feature>
<organism evidence="3 4">
    <name type="scientific">Stylonychia lemnae</name>
    <name type="common">Ciliate</name>
    <dbReference type="NCBI Taxonomy" id="5949"/>
    <lineage>
        <taxon>Eukaryota</taxon>
        <taxon>Sar</taxon>
        <taxon>Alveolata</taxon>
        <taxon>Ciliophora</taxon>
        <taxon>Intramacronucleata</taxon>
        <taxon>Spirotrichea</taxon>
        <taxon>Stichotrichia</taxon>
        <taxon>Sporadotrichida</taxon>
        <taxon>Oxytrichidae</taxon>
        <taxon>Stylonychinae</taxon>
        <taxon>Stylonychia</taxon>
    </lineage>
</organism>
<feature type="compositionally biased region" description="Polar residues" evidence="2">
    <location>
        <begin position="631"/>
        <end position="664"/>
    </location>
</feature>
<evidence type="ECO:0000313" key="4">
    <source>
        <dbReference type="Proteomes" id="UP000039865"/>
    </source>
</evidence>
<feature type="compositionally biased region" description="Low complexity" evidence="2">
    <location>
        <begin position="561"/>
        <end position="573"/>
    </location>
</feature>
<feature type="coiled-coil region" evidence="1">
    <location>
        <begin position="309"/>
        <end position="357"/>
    </location>
</feature>
<dbReference type="PANTHER" id="PTHR23159:SF60">
    <property type="entry name" value="SPINDLE ASSEMBLY ABNORMAL PROTEIN 4"/>
    <property type="match status" value="1"/>
</dbReference>
<gene>
    <name evidence="3" type="primary">Contig11989.g12822</name>
    <name evidence="3" type="ORF">STYLEM_16397</name>
</gene>
<accession>A0A078AYQ0</accession>
<reference evidence="3 4" key="1">
    <citation type="submission" date="2014-06" db="EMBL/GenBank/DDBJ databases">
        <authorList>
            <person name="Swart Estienne"/>
        </authorList>
    </citation>
    <scope>NUCLEOTIDE SEQUENCE [LARGE SCALE GENOMIC DNA]</scope>
    <source>
        <strain evidence="3 4">130c</strain>
    </source>
</reference>
<name>A0A078AYQ0_STYLE</name>
<feature type="compositionally biased region" description="Basic and acidic residues" evidence="2">
    <location>
        <begin position="881"/>
        <end position="892"/>
    </location>
</feature>
<keyword evidence="1" id="KW-0175">Coiled coil</keyword>
<evidence type="ECO:0000256" key="1">
    <source>
        <dbReference type="SAM" id="Coils"/>
    </source>
</evidence>
<feature type="region of interest" description="Disordered" evidence="2">
    <location>
        <begin position="630"/>
        <end position="732"/>
    </location>
</feature>
<dbReference type="Proteomes" id="UP000039865">
    <property type="component" value="Unassembled WGS sequence"/>
</dbReference>
<evidence type="ECO:0000256" key="2">
    <source>
        <dbReference type="SAM" id="MobiDB-lite"/>
    </source>
</evidence>
<keyword evidence="4" id="KW-1185">Reference proteome</keyword>